<dbReference type="EMBL" id="BARS01032629">
    <property type="protein sequence ID" value="GAG16706.1"/>
    <property type="molecule type" value="Genomic_DNA"/>
</dbReference>
<comment type="caution">
    <text evidence="1">The sequence shown here is derived from an EMBL/GenBank/DDBJ whole genome shotgun (WGS) entry which is preliminary data.</text>
</comment>
<organism evidence="1">
    <name type="scientific">marine sediment metagenome</name>
    <dbReference type="NCBI Taxonomy" id="412755"/>
    <lineage>
        <taxon>unclassified sequences</taxon>
        <taxon>metagenomes</taxon>
        <taxon>ecological metagenomes</taxon>
    </lineage>
</organism>
<reference evidence="1" key="1">
    <citation type="journal article" date="2014" name="Front. Microbiol.">
        <title>High frequency of phylogenetically diverse reductive dehalogenase-homologous genes in deep subseafloor sedimentary metagenomes.</title>
        <authorList>
            <person name="Kawai M."/>
            <person name="Futagami T."/>
            <person name="Toyoda A."/>
            <person name="Takaki Y."/>
            <person name="Nishi S."/>
            <person name="Hori S."/>
            <person name="Arai W."/>
            <person name="Tsubouchi T."/>
            <person name="Morono Y."/>
            <person name="Uchiyama I."/>
            <person name="Ito T."/>
            <person name="Fujiyama A."/>
            <person name="Inagaki F."/>
            <person name="Takami H."/>
        </authorList>
    </citation>
    <scope>NUCLEOTIDE SEQUENCE</scope>
    <source>
        <strain evidence="1">Expedition CK06-06</strain>
    </source>
</reference>
<name>X0WVD2_9ZZZZ</name>
<proteinExistence type="predicted"/>
<accession>X0WVD2</accession>
<evidence type="ECO:0000313" key="1">
    <source>
        <dbReference type="EMBL" id="GAG16706.1"/>
    </source>
</evidence>
<sequence>FYSGTVIEGKDTIEERGEKLLQKVLDIASGTFTKVETMRYTDPTQIYLKDPCF</sequence>
<dbReference type="AlphaFoldDB" id="X0WVD2"/>
<feature type="non-terminal residue" evidence="1">
    <location>
        <position position="1"/>
    </location>
</feature>
<protein>
    <submittedName>
        <fullName evidence="1">Uncharacterized protein</fullName>
    </submittedName>
</protein>
<gene>
    <name evidence="1" type="ORF">S01H1_50630</name>
</gene>